<dbReference type="Proteomes" id="UP000007091">
    <property type="component" value="Chromosome"/>
</dbReference>
<dbReference type="AlphaFoldDB" id="D7FF28"/>
<protein>
    <submittedName>
        <fullName evidence="1">Uncharacterized protein</fullName>
    </submittedName>
</protein>
<dbReference type="KEGG" id="hpl:HPB8_1228"/>
<evidence type="ECO:0000313" key="1">
    <source>
        <dbReference type="EMBL" id="CBI66785.1"/>
    </source>
</evidence>
<sequence>MMHDFHCYPFLKVLSPLIITLKEYQKKIKTLW</sequence>
<evidence type="ECO:0000313" key="2">
    <source>
        <dbReference type="Proteomes" id="UP000007091"/>
    </source>
</evidence>
<gene>
    <name evidence="1" type="ordered locus">HPB8_1228</name>
</gene>
<name>D7FF28_HELP3</name>
<dbReference type="EMBL" id="FN598874">
    <property type="protein sequence ID" value="CBI66785.1"/>
    <property type="molecule type" value="Genomic_DNA"/>
</dbReference>
<organism evidence="1 2">
    <name type="scientific">Helicobacter pylori (strain B8)</name>
    <dbReference type="NCBI Taxonomy" id="693745"/>
    <lineage>
        <taxon>Bacteria</taxon>
        <taxon>Pseudomonadati</taxon>
        <taxon>Campylobacterota</taxon>
        <taxon>Epsilonproteobacteria</taxon>
        <taxon>Campylobacterales</taxon>
        <taxon>Helicobacteraceae</taxon>
        <taxon>Helicobacter</taxon>
    </lineage>
</organism>
<accession>D7FF28</accession>
<dbReference type="HOGENOM" id="CLU_3389785_0_0_7"/>
<proteinExistence type="predicted"/>
<reference evidence="1 2" key="1">
    <citation type="journal article" date="2010" name="BMC Genomics">
        <title>Sequencing, annotation, and comparative genome analysis of the gerbil-adapted Helicobacter pylori strain B8.</title>
        <authorList>
            <person name="Farnbacher M."/>
            <person name="Jahns T."/>
            <person name="Willrodt D."/>
            <person name="Daniel R."/>
            <person name="Haas R."/>
            <person name="Goesmann A."/>
            <person name="Kurtz S."/>
            <person name="Rieder G."/>
        </authorList>
    </citation>
    <scope>NUCLEOTIDE SEQUENCE [LARGE SCALE GENOMIC DNA]</scope>
    <source>
        <strain evidence="1 2">B8</strain>
    </source>
</reference>